<dbReference type="InterPro" id="IPR009008">
    <property type="entry name" value="Val/Leu/Ile-tRNA-synth_edit"/>
</dbReference>
<dbReference type="NCBIfam" id="TIGR00396">
    <property type="entry name" value="leuS_bact"/>
    <property type="match status" value="1"/>
</dbReference>
<dbReference type="CDD" id="cd00812">
    <property type="entry name" value="LeuRS_core"/>
    <property type="match status" value="1"/>
</dbReference>
<evidence type="ECO:0000256" key="8">
    <source>
        <dbReference type="ARBA" id="ARBA00047469"/>
    </source>
</evidence>
<evidence type="ECO:0000256" key="2">
    <source>
        <dbReference type="ARBA" id="ARBA00022490"/>
    </source>
</evidence>
<dbReference type="STRING" id="665467.SAMN02982931_00431"/>
<dbReference type="HAMAP" id="MF_00049_B">
    <property type="entry name" value="Leu_tRNA_synth_B"/>
    <property type="match status" value="1"/>
</dbReference>
<dbReference type="SUPFAM" id="SSF47323">
    <property type="entry name" value="Anticodon-binding domain of a subclass of class I aminoacyl-tRNA synthetases"/>
    <property type="match status" value="1"/>
</dbReference>
<dbReference type="Proteomes" id="UP000199071">
    <property type="component" value="Unassembled WGS sequence"/>
</dbReference>
<keyword evidence="7 9" id="KW-0030">Aminoacyl-tRNA synthetase</keyword>
<dbReference type="RefSeq" id="WP_090874551.1">
    <property type="nucleotide sequence ID" value="NZ_FMXQ01000001.1"/>
</dbReference>
<feature type="domain" description="Aminoacyl-tRNA synthetase class Ia" evidence="11">
    <location>
        <begin position="439"/>
        <end position="596"/>
    </location>
</feature>
<dbReference type="InterPro" id="IPR002302">
    <property type="entry name" value="Leu-tRNA-ligase"/>
</dbReference>
<dbReference type="GO" id="GO:0006429">
    <property type="term" value="P:leucyl-tRNA aminoacylation"/>
    <property type="evidence" value="ECO:0007669"/>
    <property type="project" value="UniProtKB-UniRule"/>
</dbReference>
<dbReference type="InterPro" id="IPR002300">
    <property type="entry name" value="aa-tRNA-synth_Ia"/>
</dbReference>
<feature type="binding site" evidence="9">
    <location>
        <position position="643"/>
    </location>
    <ligand>
        <name>ATP</name>
        <dbReference type="ChEBI" id="CHEBI:30616"/>
    </ligand>
</feature>
<feature type="domain" description="Aminoacyl-tRNA synthetase class Ia" evidence="11">
    <location>
        <begin position="640"/>
        <end position="678"/>
    </location>
</feature>
<dbReference type="PANTHER" id="PTHR43740">
    <property type="entry name" value="LEUCYL-TRNA SYNTHETASE"/>
    <property type="match status" value="1"/>
</dbReference>
<dbReference type="InterPro" id="IPR013155">
    <property type="entry name" value="M/V/L/I-tRNA-synth_anticd-bd"/>
</dbReference>
<evidence type="ECO:0000256" key="9">
    <source>
        <dbReference type="HAMAP-Rule" id="MF_00049"/>
    </source>
</evidence>
<dbReference type="OrthoDB" id="9810365at2"/>
<evidence type="ECO:0000313" key="15">
    <source>
        <dbReference type="EMBL" id="SDB05913.1"/>
    </source>
</evidence>
<comment type="similarity">
    <text evidence="1 9 10">Belongs to the class-I aminoacyl-tRNA synthetase family.</text>
</comment>
<dbReference type="InterPro" id="IPR014729">
    <property type="entry name" value="Rossmann-like_a/b/a_fold"/>
</dbReference>
<evidence type="ECO:0000313" key="16">
    <source>
        <dbReference type="Proteomes" id="UP000199071"/>
    </source>
</evidence>
<dbReference type="InterPro" id="IPR009080">
    <property type="entry name" value="tRNAsynth_Ia_anticodon-bd"/>
</dbReference>
<name>A0A1G6ACY7_9HYPH</name>
<dbReference type="Pfam" id="PF09334">
    <property type="entry name" value="tRNA-synt_1g"/>
    <property type="match status" value="1"/>
</dbReference>
<dbReference type="Gene3D" id="2.20.28.290">
    <property type="match status" value="1"/>
</dbReference>
<dbReference type="Gene3D" id="3.10.20.590">
    <property type="match status" value="1"/>
</dbReference>
<keyword evidence="4 9" id="KW-0547">Nucleotide-binding</keyword>
<evidence type="ECO:0000256" key="4">
    <source>
        <dbReference type="ARBA" id="ARBA00022741"/>
    </source>
</evidence>
<dbReference type="Pfam" id="PF13603">
    <property type="entry name" value="tRNA-synt_1_2"/>
    <property type="match status" value="1"/>
</dbReference>
<keyword evidence="2 9" id="KW-0963">Cytoplasm</keyword>
<dbReference type="InterPro" id="IPR025709">
    <property type="entry name" value="Leu_tRNA-synth_edit"/>
</dbReference>
<dbReference type="CDD" id="cd07958">
    <property type="entry name" value="Anticodon_Ia_Leu_BEm"/>
    <property type="match status" value="1"/>
</dbReference>
<dbReference type="EMBL" id="FMXQ01000001">
    <property type="protein sequence ID" value="SDB05913.1"/>
    <property type="molecule type" value="Genomic_DNA"/>
</dbReference>
<dbReference type="PANTHER" id="PTHR43740:SF2">
    <property type="entry name" value="LEUCINE--TRNA LIGASE, MITOCHONDRIAL"/>
    <property type="match status" value="1"/>
</dbReference>
<dbReference type="SUPFAM" id="SSF50677">
    <property type="entry name" value="ValRS/IleRS/LeuRS editing domain"/>
    <property type="match status" value="1"/>
</dbReference>
<dbReference type="SUPFAM" id="SSF52374">
    <property type="entry name" value="Nucleotidylyl transferase"/>
    <property type="match status" value="1"/>
</dbReference>
<feature type="domain" description="Methionyl/Valyl/Leucyl/Isoleucyl-tRNA synthetase anticodon-binding" evidence="12">
    <location>
        <begin position="725"/>
        <end position="846"/>
    </location>
</feature>
<keyword evidence="16" id="KW-1185">Reference proteome</keyword>
<evidence type="ECO:0000259" key="11">
    <source>
        <dbReference type="Pfam" id="PF00133"/>
    </source>
</evidence>
<dbReference type="AlphaFoldDB" id="A0A1G6ACY7"/>
<dbReference type="FunFam" id="3.40.50.620:FF:000003">
    <property type="entry name" value="Leucine--tRNA ligase"/>
    <property type="match status" value="1"/>
</dbReference>
<dbReference type="PROSITE" id="PS00178">
    <property type="entry name" value="AA_TRNA_LIGASE_I"/>
    <property type="match status" value="1"/>
</dbReference>
<accession>A0A1G6ACY7</accession>
<dbReference type="InterPro" id="IPR015413">
    <property type="entry name" value="Methionyl/Leucyl_tRNA_Synth"/>
</dbReference>
<evidence type="ECO:0000256" key="6">
    <source>
        <dbReference type="ARBA" id="ARBA00022917"/>
    </source>
</evidence>
<keyword evidence="6 9" id="KW-0648">Protein biosynthesis</keyword>
<comment type="subcellular location">
    <subcellularLocation>
        <location evidence="9">Cytoplasm</location>
    </subcellularLocation>
</comment>
<evidence type="ECO:0000259" key="13">
    <source>
        <dbReference type="Pfam" id="PF09334"/>
    </source>
</evidence>
<proteinExistence type="inferred from homology"/>
<dbReference type="EC" id="6.1.1.4" evidence="9"/>
<feature type="domain" description="Leucyl-tRNA synthetase editing" evidence="14">
    <location>
        <begin position="222"/>
        <end position="420"/>
    </location>
</feature>
<keyword evidence="5 9" id="KW-0067">ATP-binding</keyword>
<dbReference type="Gene3D" id="1.10.730.10">
    <property type="entry name" value="Isoleucyl-tRNA Synthetase, Domain 1"/>
    <property type="match status" value="1"/>
</dbReference>
<sequence length="884" mass="98670">MASERYNPKEAEARWQSTWAERHIYETRNDDPRPKYYVLEMFPYPSGRIHMGHVRNYAMGDVVARYMRARGHNVLHPMGWDAFGLPAENAAIQNSINPREWTYQNIAAMRDQLKLMGLSIDWTREFATCDVDYYAQQQKLFLDLQKAGLAYRRKSRVNWDPVDNTVLANEQVIDGRGWRSGALVEQRELTQWFFRITAFNDDLLAALDGLDRWPEKVRIMQRNWIGRSEGMRVRFAINDRPPEGFDHIEVFTTRHDTLFGASFLAVSPDHPLATALAADRPDLADFIAECHRAGTSEEALETAEKHGFDTGLTVAHPIDKNLKLPVYVANFVLMGYGTGAIFGCPAHDQRDFDFATKYHLPIKPVVAPLEVIDTGAEFAAWIEQFSTGDEAYVDDGRLINSDFLDGMDVPAAKEAMAARLEAMTLNGHAQGVREVNYRLRDWGISRQRYWGCPIPVIHCPTCDIVPVPDADLPVELPHDVTFGRPGNPLDHHPTWKHVTCPKCGGAATRETDTMDTFVDSSWYFARFTAPWAKTPTEPDAANAWLPVDQYIGGIEHAILHLLYSRFFTRAMKATGHLDLDEPFAGLFTQGMVVHETYRLGTGQNGKWLSPAEIRLEEHDGKRSATLLSTGEPVEIGPIEKMSKSRRNTVDPSDIMDSYGADTARWFMLSDSPPDRDVIWTEEGVAGAFRFVQRVWRLVAETAPHLPAADSQAPAGQSDAADALRKAAHKALAAVGDSIGLLRFNVAVARMYELVNAIGAAASTPPGKDPLLDNALREALELLTRMMAPMMPHLAEECWATLGHENLVADSPWPEFDGSILVEDVIVLPVQVNGKKRGELTISSDASQGDVERAVMALDFVVRALGGNDPKKIVVVPKRIVNVVV</sequence>
<dbReference type="Pfam" id="PF00133">
    <property type="entry name" value="tRNA-synt_1"/>
    <property type="match status" value="2"/>
</dbReference>
<feature type="short sequence motif" description="'KMSKS' region" evidence="9">
    <location>
        <begin position="640"/>
        <end position="644"/>
    </location>
</feature>
<dbReference type="GO" id="GO:0004823">
    <property type="term" value="F:leucine-tRNA ligase activity"/>
    <property type="evidence" value="ECO:0007669"/>
    <property type="project" value="UniProtKB-UniRule"/>
</dbReference>
<keyword evidence="3 9" id="KW-0436">Ligase</keyword>
<dbReference type="PRINTS" id="PR00985">
    <property type="entry name" value="TRNASYNTHLEU"/>
</dbReference>
<protein>
    <recommendedName>
        <fullName evidence="9">Leucine--tRNA ligase</fullName>
        <ecNumber evidence="9">6.1.1.4</ecNumber>
    </recommendedName>
    <alternativeName>
        <fullName evidence="9">Leucyl-tRNA synthetase</fullName>
        <shortName evidence="9">LeuRS</shortName>
    </alternativeName>
</protein>
<dbReference type="FunFam" id="1.10.730.10:FF:000002">
    <property type="entry name" value="Leucine--tRNA ligase"/>
    <property type="match status" value="1"/>
</dbReference>
<dbReference type="GO" id="GO:0005829">
    <property type="term" value="C:cytosol"/>
    <property type="evidence" value="ECO:0007669"/>
    <property type="project" value="TreeGrafter"/>
</dbReference>
<dbReference type="Gene3D" id="3.40.50.620">
    <property type="entry name" value="HUPs"/>
    <property type="match status" value="2"/>
</dbReference>
<evidence type="ECO:0000259" key="14">
    <source>
        <dbReference type="Pfam" id="PF13603"/>
    </source>
</evidence>
<dbReference type="InterPro" id="IPR001412">
    <property type="entry name" value="aa-tRNA-synth_I_CS"/>
</dbReference>
<evidence type="ECO:0000256" key="3">
    <source>
        <dbReference type="ARBA" id="ARBA00022598"/>
    </source>
</evidence>
<comment type="catalytic activity">
    <reaction evidence="8 9">
        <text>tRNA(Leu) + L-leucine + ATP = L-leucyl-tRNA(Leu) + AMP + diphosphate</text>
        <dbReference type="Rhea" id="RHEA:11688"/>
        <dbReference type="Rhea" id="RHEA-COMP:9613"/>
        <dbReference type="Rhea" id="RHEA-COMP:9622"/>
        <dbReference type="ChEBI" id="CHEBI:30616"/>
        <dbReference type="ChEBI" id="CHEBI:33019"/>
        <dbReference type="ChEBI" id="CHEBI:57427"/>
        <dbReference type="ChEBI" id="CHEBI:78442"/>
        <dbReference type="ChEBI" id="CHEBI:78494"/>
        <dbReference type="ChEBI" id="CHEBI:456215"/>
        <dbReference type="EC" id="6.1.1.4"/>
    </reaction>
</comment>
<evidence type="ECO:0000256" key="7">
    <source>
        <dbReference type="ARBA" id="ARBA00023146"/>
    </source>
</evidence>
<evidence type="ECO:0000256" key="1">
    <source>
        <dbReference type="ARBA" id="ARBA00005594"/>
    </source>
</evidence>
<evidence type="ECO:0000256" key="5">
    <source>
        <dbReference type="ARBA" id="ARBA00022840"/>
    </source>
</evidence>
<organism evidence="15 16">
    <name type="scientific">Bauldia litoralis</name>
    <dbReference type="NCBI Taxonomy" id="665467"/>
    <lineage>
        <taxon>Bacteria</taxon>
        <taxon>Pseudomonadati</taxon>
        <taxon>Pseudomonadota</taxon>
        <taxon>Alphaproteobacteria</taxon>
        <taxon>Hyphomicrobiales</taxon>
        <taxon>Kaistiaceae</taxon>
        <taxon>Bauldia</taxon>
    </lineage>
</organism>
<gene>
    <name evidence="9" type="primary">leuS</name>
    <name evidence="15" type="ORF">SAMN02982931_00431</name>
</gene>
<evidence type="ECO:0000256" key="10">
    <source>
        <dbReference type="RuleBase" id="RU363035"/>
    </source>
</evidence>
<feature type="short sequence motif" description="'HIGH' region" evidence="9">
    <location>
        <begin position="43"/>
        <end position="53"/>
    </location>
</feature>
<dbReference type="Pfam" id="PF08264">
    <property type="entry name" value="Anticodon_1"/>
    <property type="match status" value="1"/>
</dbReference>
<dbReference type="GO" id="GO:0005524">
    <property type="term" value="F:ATP binding"/>
    <property type="evidence" value="ECO:0007669"/>
    <property type="project" value="UniProtKB-UniRule"/>
</dbReference>
<dbReference type="GO" id="GO:0002161">
    <property type="term" value="F:aminoacyl-tRNA deacylase activity"/>
    <property type="evidence" value="ECO:0007669"/>
    <property type="project" value="InterPro"/>
</dbReference>
<evidence type="ECO:0000259" key="12">
    <source>
        <dbReference type="Pfam" id="PF08264"/>
    </source>
</evidence>
<reference evidence="15 16" key="1">
    <citation type="submission" date="2016-10" db="EMBL/GenBank/DDBJ databases">
        <authorList>
            <person name="de Groot N.N."/>
        </authorList>
    </citation>
    <scope>NUCLEOTIDE SEQUENCE [LARGE SCALE GENOMIC DNA]</scope>
    <source>
        <strain evidence="15 16">ATCC 35022</strain>
    </source>
</reference>
<feature type="domain" description="Methionyl/Leucyl tRNA synthetase" evidence="13">
    <location>
        <begin position="38"/>
        <end position="172"/>
    </location>
</feature>